<dbReference type="AlphaFoldDB" id="A0A9Q1EHX9"/>
<accession>A0A9Q1EHX9</accession>
<organism evidence="1 2">
    <name type="scientific">Synaphobranchus kaupii</name>
    <name type="common">Kaup's arrowtooth eel</name>
    <dbReference type="NCBI Taxonomy" id="118154"/>
    <lineage>
        <taxon>Eukaryota</taxon>
        <taxon>Metazoa</taxon>
        <taxon>Chordata</taxon>
        <taxon>Craniata</taxon>
        <taxon>Vertebrata</taxon>
        <taxon>Euteleostomi</taxon>
        <taxon>Actinopterygii</taxon>
        <taxon>Neopterygii</taxon>
        <taxon>Teleostei</taxon>
        <taxon>Anguilliformes</taxon>
        <taxon>Synaphobranchidae</taxon>
        <taxon>Synaphobranchus</taxon>
    </lineage>
</organism>
<name>A0A9Q1EHX9_SYNKA</name>
<evidence type="ECO:0000313" key="2">
    <source>
        <dbReference type="Proteomes" id="UP001152622"/>
    </source>
</evidence>
<proteinExistence type="predicted"/>
<dbReference type="Proteomes" id="UP001152622">
    <property type="component" value="Chromosome 17"/>
</dbReference>
<dbReference type="EMBL" id="JAINUF010000017">
    <property type="protein sequence ID" value="KAJ8339097.1"/>
    <property type="molecule type" value="Genomic_DNA"/>
</dbReference>
<gene>
    <name evidence="1" type="ORF">SKAU_G00358830</name>
</gene>
<comment type="caution">
    <text evidence="1">The sequence shown here is derived from an EMBL/GenBank/DDBJ whole genome shotgun (WGS) entry which is preliminary data.</text>
</comment>
<keyword evidence="2" id="KW-1185">Reference proteome</keyword>
<evidence type="ECO:0000313" key="1">
    <source>
        <dbReference type="EMBL" id="KAJ8339097.1"/>
    </source>
</evidence>
<sequence length="118" mass="12889">MARAVRHLVGVAAIDRPLWARPCRCSLLSFMALLRSQLAVSCWVQRSRRRAFSLWSVSPMLSAQHGLSRSRTLQRYSPHLGSSSLNPRSQAGPLGKYLAPGSLRSPVCGIEAGQAFGD</sequence>
<protein>
    <submittedName>
        <fullName evidence="1">Uncharacterized protein</fullName>
    </submittedName>
</protein>
<reference evidence="1" key="1">
    <citation type="journal article" date="2023" name="Science">
        <title>Genome structures resolve the early diversification of teleost fishes.</title>
        <authorList>
            <person name="Parey E."/>
            <person name="Louis A."/>
            <person name="Montfort J."/>
            <person name="Bouchez O."/>
            <person name="Roques C."/>
            <person name="Iampietro C."/>
            <person name="Lluch J."/>
            <person name="Castinel A."/>
            <person name="Donnadieu C."/>
            <person name="Desvignes T."/>
            <person name="Floi Bucao C."/>
            <person name="Jouanno E."/>
            <person name="Wen M."/>
            <person name="Mejri S."/>
            <person name="Dirks R."/>
            <person name="Jansen H."/>
            <person name="Henkel C."/>
            <person name="Chen W.J."/>
            <person name="Zahm M."/>
            <person name="Cabau C."/>
            <person name="Klopp C."/>
            <person name="Thompson A.W."/>
            <person name="Robinson-Rechavi M."/>
            <person name="Braasch I."/>
            <person name="Lecointre G."/>
            <person name="Bobe J."/>
            <person name="Postlethwait J.H."/>
            <person name="Berthelot C."/>
            <person name="Roest Crollius H."/>
            <person name="Guiguen Y."/>
        </authorList>
    </citation>
    <scope>NUCLEOTIDE SEQUENCE</scope>
    <source>
        <strain evidence="1">WJC10195</strain>
    </source>
</reference>